<feature type="region of interest" description="Disordered" evidence="1">
    <location>
        <begin position="870"/>
        <end position="900"/>
    </location>
</feature>
<sequence length="1342" mass="151083">MLILFTFITIAHSQIPDRFRYLADKALANSKTKKLKTLREPSKPPGYYETPNYHFELLETLTSSSSNDIKGYSIDKSYIALVKRKNYNLKENFVFVDTETDTLYKVSDIVASENNVAIHKCEETSIFKIMTNFELHFRSKSQKINTKKKGSSISPQESANFEYSYNWNAETNLPTYETVQETPLQYGYGGAFKVEIDMTFSFNSLRDIKFAGQVEFEGFMGAGIKVESNYEHNFEDIELLGKSFAIPNFALDKQFHFVTIKIGGFLNLNSQLRGLKLIIPVGFEYFKGYKAHAKKYIEITPYTTTDSDWIMNIQPLPEENNADTTDVLQTIESAKFEGTLNIALSFSFNIEIASLKKKFEFGINSPIKCTFSLDTTLCLFPYLSAVVEIPFNMFVTIPSIEILGITIIKEDYNQVDLVKIKITTPKFCIGPNAGIEQAQNKIQTPEEITVSINGFPYDYTWKDGETTKLLKAKIPEEYIGSYFLLLNQHCTASIEGNSKSLNANINYIKITDSTVNFAIQKSTEAKSYFSVCYTYLPSDEVPLSYFGVINEYHFAKNLFNAILLPIIGDRIYLMTNPVLEIYKMATINEETLFVLFKKFSDDAEVKLTLQYTQITDLQPFLDVDLTYAYDINHLEGVEIDYEEYDYAVYCNNAKSIILKQNNEIIAEVNEDQKIAGLFTFSIPIDTTGIVTFIPVCKDETGKMCQLSYTPTSTGYDVIKYPNRDGISTTGSGFYVEAIPVKSGEKIDYYKTYKESISKITSYTSTEPISIVPKYESSKTRDATNEKRVCLYKSDDSTVILPFSRKYFSEHLEELLEQLHINVQNDDYSGINSDDDGCIVFPSSFLPSGETNIEIKHLVKEVCDIPIVEINIEDPGQSEGSNEPENSSENEPEVPSENDPVKPDKIKYYCICSDDSICKECTNGIQTNEVQTSSSISQDPGTDVTIRIYSNAEISSSIFTQDHDVVVDSRFNLNITNADNVDVSDTTKLKVDKLSFTSGENVNIKPKSSELKITLSTVAAGKDFNVEISDSLKLTVTNQGSNIIAPTLNIKGTGEVNTYDYPFDKITSDPTVKLIKGVSIICKPQENGEKCDQTSYKDYKVLNHFQNMESNFDKNSKICIFLHTYNDAYIDVDINRLDSQELLLVKQSSSLLLEETTKLRVLSTTVLSNNRNNVVLEGSKGSTSLGNDYVEDLVVGFDKLTVKQDESYNTQQPKITVQAQSKNSIIVIDDSVQFAYQSYKLDSTVDGSEISVYYGDRDTSELPSNWEMTDKIEEIQPKPGLPPPEKDGKGGLGKSAIIGIVVAVVVVVIAVVAVLVYIFVIRKKRRQDTDDENDDKNNDNMNI</sequence>
<dbReference type="Proteomes" id="UP001470230">
    <property type="component" value="Unassembled WGS sequence"/>
</dbReference>
<protein>
    <submittedName>
        <fullName evidence="3">Uncharacterized protein</fullName>
    </submittedName>
</protein>
<dbReference type="EMBL" id="JAPFFF010000011">
    <property type="protein sequence ID" value="KAK8878428.1"/>
    <property type="molecule type" value="Genomic_DNA"/>
</dbReference>
<evidence type="ECO:0000313" key="4">
    <source>
        <dbReference type="Proteomes" id="UP001470230"/>
    </source>
</evidence>
<keyword evidence="2" id="KW-0812">Transmembrane</keyword>
<evidence type="ECO:0000313" key="3">
    <source>
        <dbReference type="EMBL" id="KAK8878428.1"/>
    </source>
</evidence>
<feature type="transmembrane region" description="Helical" evidence="2">
    <location>
        <begin position="1295"/>
        <end position="1319"/>
    </location>
</feature>
<feature type="compositionally biased region" description="Acidic residues" evidence="1">
    <location>
        <begin position="885"/>
        <end position="895"/>
    </location>
</feature>
<keyword evidence="4" id="KW-1185">Reference proteome</keyword>
<evidence type="ECO:0000256" key="2">
    <source>
        <dbReference type="SAM" id="Phobius"/>
    </source>
</evidence>
<accession>A0ABR2JKK1</accession>
<name>A0ABR2JKK1_9EUKA</name>
<organism evidence="3 4">
    <name type="scientific">Tritrichomonas musculus</name>
    <dbReference type="NCBI Taxonomy" id="1915356"/>
    <lineage>
        <taxon>Eukaryota</taxon>
        <taxon>Metamonada</taxon>
        <taxon>Parabasalia</taxon>
        <taxon>Tritrichomonadida</taxon>
        <taxon>Tritrichomonadidae</taxon>
        <taxon>Tritrichomonas</taxon>
    </lineage>
</organism>
<gene>
    <name evidence="3" type="ORF">M9Y10_005201</name>
</gene>
<comment type="caution">
    <text evidence="3">The sequence shown here is derived from an EMBL/GenBank/DDBJ whole genome shotgun (WGS) entry which is preliminary data.</text>
</comment>
<proteinExistence type="predicted"/>
<keyword evidence="2" id="KW-0472">Membrane</keyword>
<reference evidence="3 4" key="1">
    <citation type="submission" date="2024-04" db="EMBL/GenBank/DDBJ databases">
        <title>Tritrichomonas musculus Genome.</title>
        <authorList>
            <person name="Alves-Ferreira E."/>
            <person name="Grigg M."/>
            <person name="Lorenzi H."/>
            <person name="Galac M."/>
        </authorList>
    </citation>
    <scope>NUCLEOTIDE SEQUENCE [LARGE SCALE GENOMIC DNA]</scope>
    <source>
        <strain evidence="3 4">EAF2021</strain>
    </source>
</reference>
<keyword evidence="2" id="KW-1133">Transmembrane helix</keyword>
<evidence type="ECO:0000256" key="1">
    <source>
        <dbReference type="SAM" id="MobiDB-lite"/>
    </source>
</evidence>